<protein>
    <submittedName>
        <fullName evidence="10">Branched-chain amino acid ABC transporter permease</fullName>
    </submittedName>
</protein>
<feature type="transmembrane region" description="Helical" evidence="9">
    <location>
        <begin position="16"/>
        <end position="36"/>
    </location>
</feature>
<dbReference type="PANTHER" id="PTHR11795">
    <property type="entry name" value="BRANCHED-CHAIN AMINO ACID TRANSPORT SYSTEM PERMEASE PROTEIN LIVH"/>
    <property type="match status" value="1"/>
</dbReference>
<evidence type="ECO:0000256" key="8">
    <source>
        <dbReference type="ARBA" id="ARBA00037998"/>
    </source>
</evidence>
<evidence type="ECO:0000313" key="11">
    <source>
        <dbReference type="Proteomes" id="UP001596460"/>
    </source>
</evidence>
<feature type="transmembrane region" description="Helical" evidence="9">
    <location>
        <begin position="95"/>
        <end position="117"/>
    </location>
</feature>
<evidence type="ECO:0000256" key="7">
    <source>
        <dbReference type="ARBA" id="ARBA00023136"/>
    </source>
</evidence>
<comment type="caution">
    <text evidence="10">The sequence shown here is derived from an EMBL/GenBank/DDBJ whole genome shotgun (WGS) entry which is preliminary data.</text>
</comment>
<feature type="transmembrane region" description="Helical" evidence="9">
    <location>
        <begin position="307"/>
        <end position="327"/>
    </location>
</feature>
<keyword evidence="7 9" id="KW-0472">Membrane</keyword>
<evidence type="ECO:0000256" key="2">
    <source>
        <dbReference type="ARBA" id="ARBA00022448"/>
    </source>
</evidence>
<feature type="transmembrane region" description="Helical" evidence="9">
    <location>
        <begin position="48"/>
        <end position="75"/>
    </location>
</feature>
<sequence>MATSTLRRLGAGSRSTSAVGVVIASALLFLLTFAVFPDLFVQNLIGGVAYGMVLAIIALGLALILGLLGVVNFAHGGLFMLGAYGAYEIVVTQGLSFWVALVVIPIAVGVLGVAMEVSVLRRLYGKNPVIGLLATFGVFLMIEEATRARWGGTPLTFDIPSVLQGAIPLGVGQIATIRLLTVVVAAFIIVGIYSLMYRTDFGLTIRAGLQDREMAEFIGINIPMRFTIVFFLGSAIAGLAGVLRGAETGMDLSLGFEFVLLAFVIVIIGGVGSIFGSVVSGLLVGVSVFILPVTARALATVTGVDALNVAGIGGVVPYIVMLVVLLVRPRGLFGEEGLLE</sequence>
<accession>A0ABD5XI77</accession>
<dbReference type="RefSeq" id="WP_390242280.1">
    <property type="nucleotide sequence ID" value="NZ_JBHTAB010000001.1"/>
</dbReference>
<dbReference type="InterPro" id="IPR001851">
    <property type="entry name" value="ABC_transp_permease"/>
</dbReference>
<feature type="transmembrane region" description="Helical" evidence="9">
    <location>
        <begin position="170"/>
        <end position="196"/>
    </location>
</feature>
<keyword evidence="11" id="KW-1185">Reference proteome</keyword>
<evidence type="ECO:0000256" key="3">
    <source>
        <dbReference type="ARBA" id="ARBA00022475"/>
    </source>
</evidence>
<dbReference type="PANTHER" id="PTHR11795:SF442">
    <property type="entry name" value="ABC TRANSPORTER ATP-BINDING PROTEIN"/>
    <property type="match status" value="1"/>
</dbReference>
<feature type="transmembrane region" description="Helical" evidence="9">
    <location>
        <begin position="129"/>
        <end position="150"/>
    </location>
</feature>
<evidence type="ECO:0000256" key="9">
    <source>
        <dbReference type="SAM" id="Phobius"/>
    </source>
</evidence>
<evidence type="ECO:0000256" key="1">
    <source>
        <dbReference type="ARBA" id="ARBA00004651"/>
    </source>
</evidence>
<organism evidence="10 11">
    <name type="scientific">Haloferax chudinovii</name>
    <dbReference type="NCBI Taxonomy" id="1109010"/>
    <lineage>
        <taxon>Archaea</taxon>
        <taxon>Methanobacteriati</taxon>
        <taxon>Methanobacteriota</taxon>
        <taxon>Stenosarchaea group</taxon>
        <taxon>Halobacteria</taxon>
        <taxon>Halobacteriales</taxon>
        <taxon>Haloferacaceae</taxon>
        <taxon>Haloferax</taxon>
    </lineage>
</organism>
<evidence type="ECO:0000256" key="6">
    <source>
        <dbReference type="ARBA" id="ARBA00022989"/>
    </source>
</evidence>
<dbReference type="CDD" id="cd06582">
    <property type="entry name" value="TM_PBP1_LivH_like"/>
    <property type="match status" value="1"/>
</dbReference>
<keyword evidence="2" id="KW-0813">Transport</keyword>
<dbReference type="AlphaFoldDB" id="A0ABD5XI77"/>
<evidence type="ECO:0000256" key="5">
    <source>
        <dbReference type="ARBA" id="ARBA00022970"/>
    </source>
</evidence>
<dbReference type="InterPro" id="IPR052157">
    <property type="entry name" value="BCAA_transport_permease"/>
</dbReference>
<dbReference type="EMBL" id="JBHTAB010000001">
    <property type="protein sequence ID" value="MFC7127997.1"/>
    <property type="molecule type" value="Genomic_DNA"/>
</dbReference>
<keyword evidence="6 9" id="KW-1133">Transmembrane helix</keyword>
<dbReference type="Proteomes" id="UP001596460">
    <property type="component" value="Unassembled WGS sequence"/>
</dbReference>
<dbReference type="GO" id="GO:0005886">
    <property type="term" value="C:plasma membrane"/>
    <property type="evidence" value="ECO:0007669"/>
    <property type="project" value="UniProtKB-SubCell"/>
</dbReference>
<name>A0ABD5XI77_9EURY</name>
<evidence type="ECO:0000313" key="10">
    <source>
        <dbReference type="EMBL" id="MFC7127997.1"/>
    </source>
</evidence>
<gene>
    <name evidence="10" type="ORF">ACFQI8_01105</name>
</gene>
<keyword evidence="5" id="KW-0029">Amino-acid transport</keyword>
<keyword evidence="3" id="KW-1003">Cell membrane</keyword>
<keyword evidence="4 9" id="KW-0812">Transmembrane</keyword>
<dbReference type="GO" id="GO:0006865">
    <property type="term" value="P:amino acid transport"/>
    <property type="evidence" value="ECO:0007669"/>
    <property type="project" value="UniProtKB-KW"/>
</dbReference>
<comment type="similarity">
    <text evidence="8">Belongs to the binding-protein-dependent transport system permease family. LivHM subfamily.</text>
</comment>
<proteinExistence type="inferred from homology"/>
<reference evidence="10 11" key="1">
    <citation type="journal article" date="2019" name="Int. J. Syst. Evol. Microbiol.">
        <title>The Global Catalogue of Microorganisms (GCM) 10K type strain sequencing project: providing services to taxonomists for standard genome sequencing and annotation.</title>
        <authorList>
            <consortium name="The Broad Institute Genomics Platform"/>
            <consortium name="The Broad Institute Genome Sequencing Center for Infectious Disease"/>
            <person name="Wu L."/>
            <person name="Ma J."/>
        </authorList>
    </citation>
    <scope>NUCLEOTIDE SEQUENCE [LARGE SCALE GENOMIC DNA]</scope>
    <source>
        <strain evidence="10 11">DSM 26526</strain>
    </source>
</reference>
<evidence type="ECO:0000256" key="4">
    <source>
        <dbReference type="ARBA" id="ARBA00022692"/>
    </source>
</evidence>
<dbReference type="Pfam" id="PF02653">
    <property type="entry name" value="BPD_transp_2"/>
    <property type="match status" value="1"/>
</dbReference>
<feature type="transmembrane region" description="Helical" evidence="9">
    <location>
        <begin position="254"/>
        <end position="275"/>
    </location>
</feature>
<comment type="subcellular location">
    <subcellularLocation>
        <location evidence="1">Cell membrane</location>
        <topology evidence="1">Multi-pass membrane protein</topology>
    </subcellularLocation>
</comment>
<feature type="transmembrane region" description="Helical" evidence="9">
    <location>
        <begin position="217"/>
        <end position="242"/>
    </location>
</feature>